<dbReference type="SMART" id="SM00717">
    <property type="entry name" value="SANT"/>
    <property type="match status" value="2"/>
</dbReference>
<keyword evidence="2" id="KW-0732">Signal</keyword>
<protein>
    <submittedName>
        <fullName evidence="10">DnaJ (Hsp40) homolog, subfamily C, member 1</fullName>
    </submittedName>
</protein>
<keyword evidence="6" id="KW-0175">Coiled coil</keyword>
<feature type="compositionally biased region" description="Acidic residues" evidence="7">
    <location>
        <begin position="424"/>
        <end position="434"/>
    </location>
</feature>
<organism evidence="10 11">
    <name type="scientific">Sander lucioperca</name>
    <name type="common">Pike-perch</name>
    <name type="synonym">Perca lucioperca</name>
    <dbReference type="NCBI Taxonomy" id="283035"/>
    <lineage>
        <taxon>Eukaryota</taxon>
        <taxon>Metazoa</taxon>
        <taxon>Chordata</taxon>
        <taxon>Craniata</taxon>
        <taxon>Vertebrata</taxon>
        <taxon>Euteleostomi</taxon>
        <taxon>Actinopterygii</taxon>
        <taxon>Neopterygii</taxon>
        <taxon>Teleostei</taxon>
        <taxon>Neoteleostei</taxon>
        <taxon>Acanthomorphata</taxon>
        <taxon>Eupercaria</taxon>
        <taxon>Perciformes</taxon>
        <taxon>Percoidei</taxon>
        <taxon>Percidae</taxon>
        <taxon>Luciopercinae</taxon>
        <taxon>Sander</taxon>
    </lineage>
</organism>
<dbReference type="Pfam" id="PF00226">
    <property type="entry name" value="DnaJ"/>
    <property type="match status" value="1"/>
</dbReference>
<feature type="region of interest" description="Disordered" evidence="7">
    <location>
        <begin position="378"/>
        <end position="436"/>
    </location>
</feature>
<evidence type="ECO:0000256" key="5">
    <source>
        <dbReference type="ARBA" id="ARBA00037847"/>
    </source>
</evidence>
<dbReference type="Proteomes" id="UP000694568">
    <property type="component" value="Unplaced"/>
</dbReference>
<reference evidence="10" key="1">
    <citation type="submission" date="2025-08" db="UniProtKB">
        <authorList>
            <consortium name="Ensembl"/>
        </authorList>
    </citation>
    <scope>IDENTIFICATION</scope>
</reference>
<reference evidence="10" key="2">
    <citation type="submission" date="2025-09" db="UniProtKB">
        <authorList>
            <consortium name="Ensembl"/>
        </authorList>
    </citation>
    <scope>IDENTIFICATION</scope>
</reference>
<keyword evidence="4 8" id="KW-0472">Membrane</keyword>
<evidence type="ECO:0000259" key="9">
    <source>
        <dbReference type="PROSITE" id="PS50076"/>
    </source>
</evidence>
<evidence type="ECO:0000256" key="7">
    <source>
        <dbReference type="SAM" id="MobiDB-lite"/>
    </source>
</evidence>
<dbReference type="InterPro" id="IPR036869">
    <property type="entry name" value="J_dom_sf"/>
</dbReference>
<dbReference type="Gene3D" id="1.10.287.110">
    <property type="entry name" value="DnaJ domain"/>
    <property type="match status" value="1"/>
</dbReference>
<evidence type="ECO:0000256" key="6">
    <source>
        <dbReference type="SAM" id="Coils"/>
    </source>
</evidence>
<feature type="transmembrane region" description="Helical" evidence="8">
    <location>
        <begin position="134"/>
        <end position="154"/>
    </location>
</feature>
<dbReference type="InterPro" id="IPR001623">
    <property type="entry name" value="DnaJ_domain"/>
</dbReference>
<feature type="domain" description="J" evidence="9">
    <location>
        <begin position="54"/>
        <end position="124"/>
    </location>
</feature>
<dbReference type="SUPFAM" id="SSF46689">
    <property type="entry name" value="Homeodomain-like"/>
    <property type="match status" value="2"/>
</dbReference>
<dbReference type="Ensembl" id="ENSSLUT00000057754.1">
    <property type="protein sequence ID" value="ENSSLUP00000056114.1"/>
    <property type="gene ID" value="ENSSLUG00000024219.1"/>
</dbReference>
<evidence type="ECO:0000256" key="8">
    <source>
        <dbReference type="SAM" id="Phobius"/>
    </source>
</evidence>
<proteinExistence type="predicted"/>
<evidence type="ECO:0000256" key="2">
    <source>
        <dbReference type="ARBA" id="ARBA00022729"/>
    </source>
</evidence>
<feature type="coiled-coil region" evidence="6">
    <location>
        <begin position="211"/>
        <end position="238"/>
    </location>
</feature>
<accession>A0A8D0ARA1</accession>
<evidence type="ECO:0000256" key="4">
    <source>
        <dbReference type="ARBA" id="ARBA00023136"/>
    </source>
</evidence>
<evidence type="ECO:0000256" key="1">
    <source>
        <dbReference type="ARBA" id="ARBA00022692"/>
    </source>
</evidence>
<dbReference type="PANTHER" id="PTHR44653:SF2">
    <property type="entry name" value="DNAJ HOMOLOG SUBFAMILY C MEMBER 1"/>
    <property type="match status" value="1"/>
</dbReference>
<dbReference type="PRINTS" id="PR00625">
    <property type="entry name" value="JDOMAIN"/>
</dbReference>
<dbReference type="GeneTree" id="ENSGT00940000156678"/>
<dbReference type="PANTHER" id="PTHR44653">
    <property type="entry name" value="DNAJ HOMOLOG SUBFAMILY C MEMBER 1"/>
    <property type="match status" value="1"/>
</dbReference>
<dbReference type="InterPro" id="IPR009057">
    <property type="entry name" value="Homeodomain-like_sf"/>
</dbReference>
<keyword evidence="11" id="KW-1185">Reference proteome</keyword>
<feature type="compositionally biased region" description="Basic and acidic residues" evidence="7">
    <location>
        <begin position="406"/>
        <end position="419"/>
    </location>
</feature>
<dbReference type="InterPro" id="IPR052606">
    <property type="entry name" value="DnaJ_domain_protein"/>
</dbReference>
<dbReference type="AlphaFoldDB" id="A0A8D0ARA1"/>
<dbReference type="InterPro" id="IPR001005">
    <property type="entry name" value="SANT/Myb"/>
</dbReference>
<name>A0A8D0ARA1_SANLU</name>
<evidence type="ECO:0000313" key="11">
    <source>
        <dbReference type="Proteomes" id="UP000694568"/>
    </source>
</evidence>
<dbReference type="GO" id="GO:0012505">
    <property type="term" value="C:endomembrane system"/>
    <property type="evidence" value="ECO:0007669"/>
    <property type="project" value="UniProtKB-SubCell"/>
</dbReference>
<feature type="coiled-coil region" evidence="6">
    <location>
        <begin position="273"/>
        <end position="300"/>
    </location>
</feature>
<comment type="subcellular location">
    <subcellularLocation>
        <location evidence="5">Endomembrane system</location>
        <topology evidence="5">Single-pass membrane protein</topology>
    </subcellularLocation>
</comment>
<evidence type="ECO:0000256" key="3">
    <source>
        <dbReference type="ARBA" id="ARBA00022989"/>
    </source>
</evidence>
<dbReference type="Pfam" id="PF23082">
    <property type="entry name" value="Myb_DNA-binding_2"/>
    <property type="match status" value="2"/>
</dbReference>
<dbReference type="SMART" id="SM00271">
    <property type="entry name" value="DnaJ"/>
    <property type="match status" value="1"/>
</dbReference>
<gene>
    <name evidence="10" type="primary">dnajc1</name>
</gene>
<dbReference type="PROSITE" id="PS50076">
    <property type="entry name" value="DNAJ_2"/>
    <property type="match status" value="1"/>
</dbReference>
<keyword evidence="3 8" id="KW-1133">Transmembrane helix</keyword>
<keyword evidence="1 8" id="KW-0812">Transmembrane</keyword>
<feature type="region of interest" description="Disordered" evidence="7">
    <location>
        <begin position="353"/>
        <end position="372"/>
    </location>
</feature>
<dbReference type="CDD" id="cd00167">
    <property type="entry name" value="SANT"/>
    <property type="match status" value="1"/>
</dbReference>
<evidence type="ECO:0000313" key="10">
    <source>
        <dbReference type="Ensembl" id="ENSSLUP00000056114.1"/>
    </source>
</evidence>
<dbReference type="CDD" id="cd06257">
    <property type="entry name" value="DnaJ"/>
    <property type="match status" value="1"/>
</dbReference>
<dbReference type="Gene3D" id="1.10.10.60">
    <property type="entry name" value="Homeodomain-like"/>
    <property type="match status" value="2"/>
</dbReference>
<sequence>MRVCLGPCGPSLLGLAPCGPSLLGLALLLASVPPLWAWDADLELLDLVEEIPQSFYQFLSLDQDASALEVKKAYRRLSLSLHPDKNKDENAETQFRQVRTLEPAYDDILENGLPDWRQPVFYYRRVRKMSNAELAFLLFLILTVGHYAVIWSIYLEKQLDELLSKKKKEKKKKLSSRPPDELRSRPHWHDILPLKLSIWLYLSIKNLPHTVQELKQYYEDYQQMKRQQREEAEAEQEVVPREKRPKVKKPKLEFPVYDLQTESVSYCQQETSIEDIEDQMDDWLQERRAARKKAADWTDEEISLLSRLMVKFPGGTPGRWEKIAHELGRSVSDVTTKVKQVKDNVSHTSGLVKLSDLKGPLPPMRSLPVSDSLMTQREGGAYEEEAEQEAAPAVRKRNRKSAADGAEGKVRGRRQRDFDPAAAAEEEEEGEEPQENLAVWTQNQQKLLELALQQFPRGTTERWDRIAKTVPGKTKTFRLLHLGSVSN</sequence>
<dbReference type="SUPFAM" id="SSF46565">
    <property type="entry name" value="Chaperone J-domain"/>
    <property type="match status" value="1"/>
</dbReference>